<dbReference type="InterPro" id="IPR058625">
    <property type="entry name" value="MdtA-like_BSH"/>
</dbReference>
<comment type="similarity">
    <text evidence="2">Belongs to the membrane fusion protein (MFP) (TC 8.A.1) family.</text>
</comment>
<dbReference type="Pfam" id="PF25876">
    <property type="entry name" value="HH_MFP_RND"/>
    <property type="match status" value="1"/>
</dbReference>
<gene>
    <name evidence="13" type="ORF">CU669_16025</name>
</gene>
<dbReference type="GO" id="GO:1990281">
    <property type="term" value="C:efflux pump complex"/>
    <property type="evidence" value="ECO:0007669"/>
    <property type="project" value="TreeGrafter"/>
</dbReference>
<evidence type="ECO:0000256" key="3">
    <source>
        <dbReference type="ARBA" id="ARBA00022448"/>
    </source>
</evidence>
<feature type="domain" description="Multidrug resistance protein MdtA-like beta-barrel" evidence="11">
    <location>
        <begin position="266"/>
        <end position="347"/>
    </location>
</feature>
<dbReference type="OrthoDB" id="9783047at2"/>
<keyword evidence="14" id="KW-1185">Reference proteome</keyword>
<keyword evidence="6 8" id="KW-0472">Membrane</keyword>
<evidence type="ECO:0000256" key="6">
    <source>
        <dbReference type="ARBA" id="ARBA00023136"/>
    </source>
</evidence>
<dbReference type="InterPro" id="IPR058624">
    <property type="entry name" value="MdtA-like_HH"/>
</dbReference>
<dbReference type="Pfam" id="PF25917">
    <property type="entry name" value="BSH_RND"/>
    <property type="match status" value="1"/>
</dbReference>
<evidence type="ECO:0000256" key="5">
    <source>
        <dbReference type="ARBA" id="ARBA00022519"/>
    </source>
</evidence>
<evidence type="ECO:0000259" key="11">
    <source>
        <dbReference type="Pfam" id="PF25944"/>
    </source>
</evidence>
<dbReference type="GO" id="GO:0015562">
    <property type="term" value="F:efflux transmembrane transporter activity"/>
    <property type="evidence" value="ECO:0007669"/>
    <property type="project" value="TreeGrafter"/>
</dbReference>
<evidence type="ECO:0000313" key="14">
    <source>
        <dbReference type="Proteomes" id="UP000251075"/>
    </source>
</evidence>
<dbReference type="InterPro" id="IPR058627">
    <property type="entry name" value="MdtA-like_C"/>
</dbReference>
<dbReference type="InterPro" id="IPR006143">
    <property type="entry name" value="RND_pump_MFP"/>
</dbReference>
<evidence type="ECO:0000313" key="13">
    <source>
        <dbReference type="EMBL" id="RAU20959.1"/>
    </source>
</evidence>
<protein>
    <submittedName>
        <fullName evidence="13">Efflux RND transporter periplasmic adaptor subunit</fullName>
    </submittedName>
</protein>
<evidence type="ECO:0000256" key="7">
    <source>
        <dbReference type="SAM" id="MobiDB-lite"/>
    </source>
</evidence>
<accession>A0A364NV49</accession>
<keyword evidence="8" id="KW-0812">Transmembrane</keyword>
<dbReference type="SUPFAM" id="SSF111369">
    <property type="entry name" value="HlyD-like secretion proteins"/>
    <property type="match status" value="1"/>
</dbReference>
<evidence type="ECO:0000259" key="12">
    <source>
        <dbReference type="Pfam" id="PF25967"/>
    </source>
</evidence>
<dbReference type="Gene3D" id="2.40.50.100">
    <property type="match status" value="1"/>
</dbReference>
<organism evidence="13 14">
    <name type="scientific">Paramagnetospirillum kuznetsovii</name>
    <dbReference type="NCBI Taxonomy" id="2053833"/>
    <lineage>
        <taxon>Bacteria</taxon>
        <taxon>Pseudomonadati</taxon>
        <taxon>Pseudomonadota</taxon>
        <taxon>Alphaproteobacteria</taxon>
        <taxon>Rhodospirillales</taxon>
        <taxon>Magnetospirillaceae</taxon>
        <taxon>Paramagnetospirillum</taxon>
    </lineage>
</organism>
<dbReference type="InterPro" id="IPR058626">
    <property type="entry name" value="MdtA-like_b-barrel"/>
</dbReference>
<dbReference type="PANTHER" id="PTHR30469">
    <property type="entry name" value="MULTIDRUG RESISTANCE PROTEIN MDTA"/>
    <property type="match status" value="1"/>
</dbReference>
<comment type="caution">
    <text evidence="13">The sequence shown here is derived from an EMBL/GenBank/DDBJ whole genome shotgun (WGS) entry which is preliminary data.</text>
</comment>
<comment type="subcellular location">
    <subcellularLocation>
        <location evidence="1">Cell membrane</location>
    </subcellularLocation>
</comment>
<dbReference type="PANTHER" id="PTHR30469:SF12">
    <property type="entry name" value="MULTIDRUG RESISTANCE PROTEIN MDTA"/>
    <property type="match status" value="1"/>
</dbReference>
<dbReference type="NCBIfam" id="TIGR01730">
    <property type="entry name" value="RND_mfp"/>
    <property type="match status" value="1"/>
</dbReference>
<evidence type="ECO:0000256" key="8">
    <source>
        <dbReference type="SAM" id="Phobius"/>
    </source>
</evidence>
<evidence type="ECO:0000259" key="9">
    <source>
        <dbReference type="Pfam" id="PF25876"/>
    </source>
</evidence>
<feature type="domain" description="Multidrug resistance protein MdtA-like C-terminal permuted SH3" evidence="12">
    <location>
        <begin position="355"/>
        <end position="412"/>
    </location>
</feature>
<dbReference type="Gene3D" id="1.10.287.470">
    <property type="entry name" value="Helix hairpin bin"/>
    <property type="match status" value="1"/>
</dbReference>
<dbReference type="Pfam" id="PF25944">
    <property type="entry name" value="Beta-barrel_RND"/>
    <property type="match status" value="1"/>
</dbReference>
<feature type="compositionally biased region" description="Basic and acidic residues" evidence="7">
    <location>
        <begin position="423"/>
        <end position="447"/>
    </location>
</feature>
<feature type="region of interest" description="Disordered" evidence="7">
    <location>
        <begin position="1"/>
        <end position="23"/>
    </location>
</feature>
<feature type="domain" description="Multidrug resistance protein MdtA-like barrel-sandwich hybrid" evidence="10">
    <location>
        <begin position="121"/>
        <end position="261"/>
    </location>
</feature>
<feature type="domain" description="Multidrug resistance protein MdtA-like alpha-helical hairpin" evidence="9">
    <location>
        <begin position="161"/>
        <end position="229"/>
    </location>
</feature>
<keyword evidence="3" id="KW-0813">Transport</keyword>
<dbReference type="Pfam" id="PF25967">
    <property type="entry name" value="RND-MFP_C"/>
    <property type="match status" value="1"/>
</dbReference>
<feature type="transmembrane region" description="Helical" evidence="8">
    <location>
        <begin position="58"/>
        <end position="77"/>
    </location>
</feature>
<keyword evidence="4" id="KW-1003">Cell membrane</keyword>
<evidence type="ECO:0000256" key="4">
    <source>
        <dbReference type="ARBA" id="ARBA00022475"/>
    </source>
</evidence>
<evidence type="ECO:0000256" key="1">
    <source>
        <dbReference type="ARBA" id="ARBA00004236"/>
    </source>
</evidence>
<dbReference type="EMBL" id="PGTO01000015">
    <property type="protein sequence ID" value="RAU20959.1"/>
    <property type="molecule type" value="Genomic_DNA"/>
</dbReference>
<dbReference type="Gene3D" id="2.40.420.20">
    <property type="match status" value="1"/>
</dbReference>
<name>A0A364NV49_9PROT</name>
<evidence type="ECO:0000259" key="10">
    <source>
        <dbReference type="Pfam" id="PF25917"/>
    </source>
</evidence>
<dbReference type="AlphaFoldDB" id="A0A364NV49"/>
<sequence>MGEEWHDRSGATTRVGSVLPSVTDRPVPYDHNHRQQHAPWRPSVRFEEVLQQAKSHRVAMGIGALALVVAAVVLWPSGQAAKPMGKPGGPDGRPVPVVTAVVGRKDVPIYLDALGTVQAYNTVTVRSRVDGELVEVLFKEGQDVKAGEVLAQIDPRTYRAQYEQALAVRDKDFAQLEAARRDLARYVSLGDRVTGQSVDTQRALVRQLEASVRVDEASISNAKTMLGYTVITSPIDGRTGIRLVDRGNIVRAADAAGLVTLTQIQPISVIFTLPQQSLPAISDRMRLDGKLAVLALQPETKLQVDMGELELVDNQIDQTTGTIKLKAVMPNAERRLWPGGFVNVRLLLSIREGGLVIPAPAVQRGPQGSYVFVVGADRTVEMRAIKVAAFEGDQALVEAGVEENETVVVDGTAKLAQGSRITTGEERGGDGKGKGGGRRPEGKGGAS</sequence>
<reference evidence="13 14" key="1">
    <citation type="submission" date="2017-11" db="EMBL/GenBank/DDBJ databases">
        <title>Draft genome sequence of magnetotactic bacterium Magnetospirillum kuznetsovii LBB-42.</title>
        <authorList>
            <person name="Grouzdev D.S."/>
            <person name="Rysina M.S."/>
            <person name="Baslerov R.V."/>
            <person name="Koziaeva V."/>
        </authorList>
    </citation>
    <scope>NUCLEOTIDE SEQUENCE [LARGE SCALE GENOMIC DNA]</scope>
    <source>
        <strain evidence="13 14">LBB-42</strain>
    </source>
</reference>
<proteinExistence type="inferred from homology"/>
<evidence type="ECO:0000256" key="2">
    <source>
        <dbReference type="ARBA" id="ARBA00009477"/>
    </source>
</evidence>
<keyword evidence="5" id="KW-0997">Cell inner membrane</keyword>
<dbReference type="Gene3D" id="2.40.30.170">
    <property type="match status" value="1"/>
</dbReference>
<feature type="region of interest" description="Disordered" evidence="7">
    <location>
        <begin position="413"/>
        <end position="447"/>
    </location>
</feature>
<dbReference type="Proteomes" id="UP000251075">
    <property type="component" value="Unassembled WGS sequence"/>
</dbReference>
<keyword evidence="8" id="KW-1133">Transmembrane helix</keyword>